<feature type="domain" description="SMP-30/Gluconolactonase/LRE-like region" evidence="5">
    <location>
        <begin position="20"/>
        <end position="259"/>
    </location>
</feature>
<comment type="similarity">
    <text evidence="1">Belongs to the SMP-30/CGR1 family.</text>
</comment>
<dbReference type="Proteomes" id="UP000285908">
    <property type="component" value="Unassembled WGS sequence"/>
</dbReference>
<feature type="binding site" evidence="3">
    <location>
        <position position="22"/>
    </location>
    <ligand>
        <name>a divalent metal cation</name>
        <dbReference type="ChEBI" id="CHEBI:60240"/>
    </ligand>
</feature>
<dbReference type="PANTHER" id="PTHR10907">
    <property type="entry name" value="REGUCALCIN"/>
    <property type="match status" value="1"/>
</dbReference>
<sequence>MTDVPHDTAADRFDARPCQLGEGLLWHPGRAQLFWVDILSSRLMWHGPDGPGHRDMDEMISAMGIVDDSRMVVASETRLFVLDLDSGTETLLCPLEADDPETRSNDGRADPLGGFWIGTMSKEADTGRGAIYRWHRGELRKLFGGISIPNAICFAPDGAHAYFTDTRAQIIWRQPLDAQGWPEGGRETFLDLTGTARKPDGAVTDAVGNLWVAEYEGARVACHAPDGALLHTVSCAAAPLATCPAFGGPDLTTLFCTTAGGDGSGTEQARPGPGQTFELRNAGQGRPEPRVRLD</sequence>
<keyword evidence="3" id="KW-0862">Zinc</keyword>
<feature type="binding site" evidence="3">
    <location>
        <position position="123"/>
    </location>
    <ligand>
        <name>substrate</name>
    </ligand>
</feature>
<evidence type="ECO:0000256" key="2">
    <source>
        <dbReference type="PIRSR" id="PIRSR605511-1"/>
    </source>
</evidence>
<dbReference type="EMBL" id="RQXX01000002">
    <property type="protein sequence ID" value="RVV98704.1"/>
    <property type="molecule type" value="Genomic_DNA"/>
</dbReference>
<keyword evidence="7" id="KW-1185">Reference proteome</keyword>
<feature type="active site" description="Proton donor/acceptor" evidence="2">
    <location>
        <position position="200"/>
    </location>
</feature>
<dbReference type="GO" id="GO:0005509">
    <property type="term" value="F:calcium ion binding"/>
    <property type="evidence" value="ECO:0007669"/>
    <property type="project" value="TreeGrafter"/>
</dbReference>
<feature type="binding site" evidence="3">
    <location>
        <position position="150"/>
    </location>
    <ligand>
        <name>a divalent metal cation</name>
        <dbReference type="ChEBI" id="CHEBI:60240"/>
    </ligand>
</feature>
<reference evidence="6 7" key="1">
    <citation type="submission" date="2018-11" db="EMBL/GenBank/DDBJ databases">
        <title>Mesobaculum littorinae gen. nov., sp. nov., isolated from Littorina scabra that represents a novel genus of the order Rhodobacteraceae.</title>
        <authorList>
            <person name="Li F."/>
        </authorList>
    </citation>
    <scope>NUCLEOTIDE SEQUENCE [LARGE SCALE GENOMIC DNA]</scope>
    <source>
        <strain evidence="6 7">M0103</strain>
    </source>
</reference>
<accession>A0A438AJ68</accession>
<dbReference type="GO" id="GO:0019853">
    <property type="term" value="P:L-ascorbic acid biosynthetic process"/>
    <property type="evidence" value="ECO:0007669"/>
    <property type="project" value="TreeGrafter"/>
</dbReference>
<dbReference type="SUPFAM" id="SSF63829">
    <property type="entry name" value="Calcium-dependent phosphotriesterase"/>
    <property type="match status" value="1"/>
</dbReference>
<dbReference type="InterPro" id="IPR013658">
    <property type="entry name" value="SGL"/>
</dbReference>
<feature type="region of interest" description="Disordered" evidence="4">
    <location>
        <begin position="262"/>
        <end position="294"/>
    </location>
</feature>
<dbReference type="PRINTS" id="PR01790">
    <property type="entry name" value="SMP30FAMILY"/>
</dbReference>
<evidence type="ECO:0000259" key="5">
    <source>
        <dbReference type="Pfam" id="PF08450"/>
    </source>
</evidence>
<dbReference type="Gene3D" id="2.120.10.30">
    <property type="entry name" value="TolB, C-terminal domain"/>
    <property type="match status" value="1"/>
</dbReference>
<dbReference type="OrthoDB" id="2633250at2"/>
<dbReference type="PANTHER" id="PTHR10907:SF47">
    <property type="entry name" value="REGUCALCIN"/>
    <property type="match status" value="1"/>
</dbReference>
<comment type="caution">
    <text evidence="6">The sequence shown here is derived from an EMBL/GenBank/DDBJ whole genome shotgun (WGS) entry which is preliminary data.</text>
</comment>
<dbReference type="RefSeq" id="WP_127905935.1">
    <property type="nucleotide sequence ID" value="NZ_RQXX01000002.1"/>
</dbReference>
<feature type="binding site" evidence="3">
    <location>
        <position position="200"/>
    </location>
    <ligand>
        <name>a divalent metal cation</name>
        <dbReference type="ChEBI" id="CHEBI:60240"/>
    </ligand>
</feature>
<dbReference type="InterPro" id="IPR005511">
    <property type="entry name" value="SMP-30"/>
</dbReference>
<dbReference type="AlphaFoldDB" id="A0A438AJ68"/>
<dbReference type="Pfam" id="PF08450">
    <property type="entry name" value="SGL"/>
    <property type="match status" value="1"/>
</dbReference>
<dbReference type="GO" id="GO:0004341">
    <property type="term" value="F:gluconolactonase activity"/>
    <property type="evidence" value="ECO:0007669"/>
    <property type="project" value="TreeGrafter"/>
</dbReference>
<comment type="cofactor">
    <cofactor evidence="3">
        <name>Zn(2+)</name>
        <dbReference type="ChEBI" id="CHEBI:29105"/>
    </cofactor>
    <text evidence="3">Binds 1 divalent metal cation per subunit.</text>
</comment>
<organism evidence="6 7">
    <name type="scientific">Mesobaculum littorinae</name>
    <dbReference type="NCBI Taxonomy" id="2486419"/>
    <lineage>
        <taxon>Bacteria</taxon>
        <taxon>Pseudomonadati</taxon>
        <taxon>Pseudomonadota</taxon>
        <taxon>Alphaproteobacteria</taxon>
        <taxon>Rhodobacterales</taxon>
        <taxon>Roseobacteraceae</taxon>
        <taxon>Mesobaculum</taxon>
    </lineage>
</organism>
<proteinExistence type="inferred from homology"/>
<evidence type="ECO:0000313" key="6">
    <source>
        <dbReference type="EMBL" id="RVV98704.1"/>
    </source>
</evidence>
<keyword evidence="3" id="KW-0479">Metal-binding</keyword>
<evidence type="ECO:0000256" key="1">
    <source>
        <dbReference type="ARBA" id="ARBA00008853"/>
    </source>
</evidence>
<evidence type="ECO:0000256" key="4">
    <source>
        <dbReference type="SAM" id="MobiDB-lite"/>
    </source>
</evidence>
<protein>
    <submittedName>
        <fullName evidence="6">SMP-30/gluconolactonase/LRE family protein</fullName>
    </submittedName>
</protein>
<name>A0A438AJ68_9RHOB</name>
<dbReference type="InterPro" id="IPR011042">
    <property type="entry name" value="6-blade_b-propeller_TolB-like"/>
</dbReference>
<feature type="binding site" evidence="3">
    <location>
        <position position="105"/>
    </location>
    <ligand>
        <name>substrate</name>
    </ligand>
</feature>
<feature type="binding site" evidence="3">
    <location>
        <position position="103"/>
    </location>
    <ligand>
        <name>substrate</name>
    </ligand>
</feature>
<gene>
    <name evidence="6" type="ORF">EKE94_07315</name>
</gene>
<evidence type="ECO:0000313" key="7">
    <source>
        <dbReference type="Proteomes" id="UP000285908"/>
    </source>
</evidence>
<evidence type="ECO:0000256" key="3">
    <source>
        <dbReference type="PIRSR" id="PIRSR605511-2"/>
    </source>
</evidence>